<dbReference type="InterPro" id="IPR008332">
    <property type="entry name" value="MethylG_MeTrfase_N"/>
</dbReference>
<dbReference type="SUPFAM" id="SSF46767">
    <property type="entry name" value="Methylated DNA-protein cysteine methyltransferase, C-terminal domain"/>
    <property type="match status" value="1"/>
</dbReference>
<dbReference type="GO" id="GO:0032259">
    <property type="term" value="P:methylation"/>
    <property type="evidence" value="ECO:0007669"/>
    <property type="project" value="UniProtKB-KW"/>
</dbReference>
<protein>
    <submittedName>
        <fullName evidence="9">Cysteine methyltransferase</fullName>
    </submittedName>
</protein>
<evidence type="ECO:0000256" key="3">
    <source>
        <dbReference type="ARBA" id="ARBA00022679"/>
    </source>
</evidence>
<dbReference type="Gene3D" id="1.10.10.10">
    <property type="entry name" value="Winged helix-like DNA-binding domain superfamily/Winged helix DNA-binding domain"/>
    <property type="match status" value="1"/>
</dbReference>
<evidence type="ECO:0000256" key="2">
    <source>
        <dbReference type="ARBA" id="ARBA00022603"/>
    </source>
</evidence>
<feature type="domain" description="Methylguanine DNA methyltransferase ribonuclease-like" evidence="8">
    <location>
        <begin position="8"/>
        <end position="70"/>
    </location>
</feature>
<dbReference type="GO" id="GO:0008168">
    <property type="term" value="F:methyltransferase activity"/>
    <property type="evidence" value="ECO:0007669"/>
    <property type="project" value="UniProtKB-KW"/>
</dbReference>
<reference evidence="9" key="2">
    <citation type="submission" date="2017-11" db="EMBL/GenBank/DDBJ databases">
        <authorList>
            <person name="Das S.K."/>
        </authorList>
    </citation>
    <scope>NUCLEOTIDE SEQUENCE</scope>
    <source>
        <strain evidence="9">S4-41</strain>
    </source>
</reference>
<gene>
    <name evidence="9" type="ORF">CUR86_06165</name>
</gene>
<dbReference type="InterPro" id="IPR001497">
    <property type="entry name" value="MethylDNA_cys_MeTrfase_AS"/>
</dbReference>
<dbReference type="PANTHER" id="PTHR10815">
    <property type="entry name" value="METHYLATED-DNA--PROTEIN-CYSTEINE METHYLTRANSFERASE"/>
    <property type="match status" value="1"/>
</dbReference>
<proteinExistence type="predicted"/>
<keyword evidence="3" id="KW-0808">Transferase</keyword>
<dbReference type="PROSITE" id="PS00374">
    <property type="entry name" value="MGMT"/>
    <property type="match status" value="1"/>
</dbReference>
<keyword evidence="4" id="KW-0227">DNA damage</keyword>
<evidence type="ECO:0000313" key="9">
    <source>
        <dbReference type="EMBL" id="MDH4572085.1"/>
    </source>
</evidence>
<dbReference type="PANTHER" id="PTHR10815:SF13">
    <property type="entry name" value="METHYLATED-DNA--PROTEIN-CYSTEINE METHYLTRANSFERASE"/>
    <property type="match status" value="1"/>
</dbReference>
<evidence type="ECO:0000256" key="6">
    <source>
        <dbReference type="ARBA" id="ARBA00049348"/>
    </source>
</evidence>
<dbReference type="EMBL" id="PGFS01000001">
    <property type="protein sequence ID" value="MDH4572085.1"/>
    <property type="molecule type" value="Genomic_DNA"/>
</dbReference>
<comment type="catalytic activity">
    <reaction evidence="6">
        <text>a 6-O-methyl-2'-deoxyguanosine in DNA + L-cysteinyl-[protein] = S-methyl-L-cysteinyl-[protein] + a 2'-deoxyguanosine in DNA</text>
        <dbReference type="Rhea" id="RHEA:24000"/>
        <dbReference type="Rhea" id="RHEA-COMP:10131"/>
        <dbReference type="Rhea" id="RHEA-COMP:10132"/>
        <dbReference type="Rhea" id="RHEA-COMP:11367"/>
        <dbReference type="Rhea" id="RHEA-COMP:11368"/>
        <dbReference type="ChEBI" id="CHEBI:29950"/>
        <dbReference type="ChEBI" id="CHEBI:82612"/>
        <dbReference type="ChEBI" id="CHEBI:85445"/>
        <dbReference type="ChEBI" id="CHEBI:85448"/>
        <dbReference type="EC" id="2.1.1.63"/>
    </reaction>
</comment>
<dbReference type="Gene3D" id="3.30.160.70">
    <property type="entry name" value="Methylated DNA-protein cysteine methyltransferase domain"/>
    <property type="match status" value="1"/>
</dbReference>
<dbReference type="InterPro" id="IPR036631">
    <property type="entry name" value="MGMT_N_sf"/>
</dbReference>
<keyword evidence="5" id="KW-0234">DNA repair</keyword>
<dbReference type="InterPro" id="IPR014048">
    <property type="entry name" value="MethylDNA_cys_MeTrfase_DNA-bd"/>
</dbReference>
<evidence type="ECO:0000259" key="7">
    <source>
        <dbReference type="Pfam" id="PF01035"/>
    </source>
</evidence>
<dbReference type="InterPro" id="IPR036388">
    <property type="entry name" value="WH-like_DNA-bd_sf"/>
</dbReference>
<name>A0ABT6I4D5_9GAMM</name>
<dbReference type="Pfam" id="PF02870">
    <property type="entry name" value="Methyltransf_1N"/>
    <property type="match status" value="1"/>
</dbReference>
<evidence type="ECO:0000256" key="5">
    <source>
        <dbReference type="ARBA" id="ARBA00023204"/>
    </source>
</evidence>
<dbReference type="Proteomes" id="UP001162135">
    <property type="component" value="Unassembled WGS sequence"/>
</dbReference>
<keyword evidence="2 9" id="KW-0489">Methyltransferase</keyword>
<keyword evidence="10" id="KW-1185">Reference proteome</keyword>
<dbReference type="Pfam" id="PF01035">
    <property type="entry name" value="DNA_binding_1"/>
    <property type="match status" value="1"/>
</dbReference>
<dbReference type="CDD" id="cd06445">
    <property type="entry name" value="ATase"/>
    <property type="match status" value="1"/>
</dbReference>
<sequence>MRYVQFVTDHGEMMLVGDEQGLRELRLPGSSRSGTPESSWQEDAGFFAQARAELDAYLAGRRRSFNVTLAPEGSDFQLQVWQGLLRIPYGRTSTYGEMAHRLGKDGAAQAIGGAVGANPLPLFIPCHRVVAARGMGGYSGGESLKRALLTLEGGWSES</sequence>
<reference evidence="9" key="1">
    <citation type="journal article" date="2015" name="Antonie Van Leeuwenhoek">
        <title>Comparative 16S rRNA signatures and multilocus sequence analysis for the genus Salinicola and description of Salinicola acroporae sp. nov., isolated from coral Acropora digitifera.</title>
        <authorList>
            <person name="Lepcha R.T."/>
            <person name="Poddar A."/>
            <person name="Schumann P."/>
            <person name="Das S.K."/>
        </authorList>
    </citation>
    <scope>NUCLEOTIDE SEQUENCE</scope>
    <source>
        <strain evidence="9">S4-41</strain>
    </source>
</reference>
<feature type="domain" description="Methylated-DNA-[protein]-cysteine S-methyltransferase DNA binding" evidence="7">
    <location>
        <begin position="75"/>
        <end position="153"/>
    </location>
</feature>
<accession>A0ABT6I4D5</accession>
<dbReference type="NCBIfam" id="TIGR00589">
    <property type="entry name" value="ogt"/>
    <property type="match status" value="1"/>
</dbReference>
<organism evidence="9 10">
    <name type="scientific">Salinicola acroporae</name>
    <dbReference type="NCBI Taxonomy" id="1541440"/>
    <lineage>
        <taxon>Bacteria</taxon>
        <taxon>Pseudomonadati</taxon>
        <taxon>Pseudomonadota</taxon>
        <taxon>Gammaproteobacteria</taxon>
        <taxon>Oceanospirillales</taxon>
        <taxon>Halomonadaceae</taxon>
        <taxon>Salinicola</taxon>
    </lineage>
</organism>
<dbReference type="RefSeq" id="WP_110716030.1">
    <property type="nucleotide sequence ID" value="NZ_PGFS01000001.1"/>
</dbReference>
<comment type="caution">
    <text evidence="9">The sequence shown here is derived from an EMBL/GenBank/DDBJ whole genome shotgun (WGS) entry which is preliminary data.</text>
</comment>
<dbReference type="InterPro" id="IPR036217">
    <property type="entry name" value="MethylDNA_cys_MeTrfase_DNAb"/>
</dbReference>
<comment type="catalytic activity">
    <reaction evidence="1">
        <text>a 4-O-methyl-thymidine in DNA + L-cysteinyl-[protein] = a thymidine in DNA + S-methyl-L-cysteinyl-[protein]</text>
        <dbReference type="Rhea" id="RHEA:53428"/>
        <dbReference type="Rhea" id="RHEA-COMP:10131"/>
        <dbReference type="Rhea" id="RHEA-COMP:10132"/>
        <dbReference type="Rhea" id="RHEA-COMP:13555"/>
        <dbReference type="Rhea" id="RHEA-COMP:13556"/>
        <dbReference type="ChEBI" id="CHEBI:29950"/>
        <dbReference type="ChEBI" id="CHEBI:82612"/>
        <dbReference type="ChEBI" id="CHEBI:137386"/>
        <dbReference type="ChEBI" id="CHEBI:137387"/>
        <dbReference type="EC" id="2.1.1.63"/>
    </reaction>
</comment>
<evidence type="ECO:0000256" key="4">
    <source>
        <dbReference type="ARBA" id="ARBA00022763"/>
    </source>
</evidence>
<evidence type="ECO:0000259" key="8">
    <source>
        <dbReference type="Pfam" id="PF02870"/>
    </source>
</evidence>
<evidence type="ECO:0000313" key="10">
    <source>
        <dbReference type="Proteomes" id="UP001162135"/>
    </source>
</evidence>
<dbReference type="SUPFAM" id="SSF53155">
    <property type="entry name" value="Methylated DNA-protein cysteine methyltransferase domain"/>
    <property type="match status" value="1"/>
</dbReference>
<evidence type="ECO:0000256" key="1">
    <source>
        <dbReference type="ARBA" id="ARBA00001286"/>
    </source>
</evidence>